<dbReference type="AlphaFoldDB" id="A0A8J3BR07"/>
<reference evidence="1" key="1">
    <citation type="journal article" date="2014" name="Int. J. Syst. Evol. Microbiol.">
        <title>Complete genome sequence of Corynebacterium casei LMG S-19264T (=DSM 44701T), isolated from a smear-ripened cheese.</title>
        <authorList>
            <consortium name="US DOE Joint Genome Institute (JGI-PGF)"/>
            <person name="Walter F."/>
            <person name="Albersmeier A."/>
            <person name="Kalinowski J."/>
            <person name="Ruckert C."/>
        </authorList>
    </citation>
    <scope>NUCLEOTIDE SEQUENCE</scope>
    <source>
        <strain evidence="1">JCM 3091</strain>
    </source>
</reference>
<dbReference type="Proteomes" id="UP000662200">
    <property type="component" value="Unassembled WGS sequence"/>
</dbReference>
<evidence type="ECO:0000313" key="1">
    <source>
        <dbReference type="EMBL" id="GGK32494.1"/>
    </source>
</evidence>
<dbReference type="EMBL" id="BMQC01000008">
    <property type="protein sequence ID" value="GGK32494.1"/>
    <property type="molecule type" value="Genomic_DNA"/>
</dbReference>
<protein>
    <submittedName>
        <fullName evidence="1">Uncharacterized protein</fullName>
    </submittedName>
</protein>
<gene>
    <name evidence="1" type="ORF">GCM10010124_26590</name>
</gene>
<keyword evidence="2" id="KW-1185">Reference proteome</keyword>
<sequence length="85" mass="9489">MSDQPCGVCPVLQARINHLTGVNAHLNRTLTHLRRLFAAVVAGVRATAVFIDREIEQPTMPRRELIRAVVQRLGHVLDVAEGRTR</sequence>
<organism evidence="1 2">
    <name type="scientific">Pilimelia terevasa</name>
    <dbReference type="NCBI Taxonomy" id="53372"/>
    <lineage>
        <taxon>Bacteria</taxon>
        <taxon>Bacillati</taxon>
        <taxon>Actinomycetota</taxon>
        <taxon>Actinomycetes</taxon>
        <taxon>Micromonosporales</taxon>
        <taxon>Micromonosporaceae</taxon>
        <taxon>Pilimelia</taxon>
    </lineage>
</organism>
<accession>A0A8J3BR07</accession>
<name>A0A8J3BR07_9ACTN</name>
<comment type="caution">
    <text evidence="1">The sequence shown here is derived from an EMBL/GenBank/DDBJ whole genome shotgun (WGS) entry which is preliminary data.</text>
</comment>
<reference evidence="1" key="2">
    <citation type="submission" date="2020-09" db="EMBL/GenBank/DDBJ databases">
        <authorList>
            <person name="Sun Q."/>
            <person name="Ohkuma M."/>
        </authorList>
    </citation>
    <scope>NUCLEOTIDE SEQUENCE</scope>
    <source>
        <strain evidence="1">JCM 3091</strain>
    </source>
</reference>
<evidence type="ECO:0000313" key="2">
    <source>
        <dbReference type="Proteomes" id="UP000662200"/>
    </source>
</evidence>
<proteinExistence type="predicted"/>